<keyword evidence="1 2" id="KW-0175">Coiled coil</keyword>
<proteinExistence type="predicted"/>
<evidence type="ECO:0000256" key="2">
    <source>
        <dbReference type="SAM" id="Coils"/>
    </source>
</evidence>
<dbReference type="Proteomes" id="UP000245341">
    <property type="component" value="Unplaced"/>
</dbReference>
<sequence>MAALTTVVVAAAATAVAGAVAGAGAATGSGVGAAQVPQQNDSCFGTSGGIRPFHLQNWKQKVSRTKKAEFMRTAEKLKNQVINIEKDKHSHFCNQKSDFRSEHSMLEELENKLINSRKTERAKIQQQLAKIHNNVKKLQHQLKDVKPTPDCE</sequence>
<gene>
    <name evidence="5" type="primary">LOC102728048</name>
</gene>
<keyword evidence="4" id="KW-1185">Reference proteome</keyword>
<accession>A0A7F8RS12</accession>
<dbReference type="InterPro" id="IPR039902">
    <property type="entry name" value="CCDC148/CCDC112"/>
</dbReference>
<feature type="signal peptide" evidence="3">
    <location>
        <begin position="1"/>
        <end position="18"/>
    </location>
</feature>
<dbReference type="RefSeq" id="XP_030895774.1">
    <property type="nucleotide sequence ID" value="XM_031039914.1"/>
</dbReference>
<keyword evidence="3" id="KW-0732">Signal</keyword>
<dbReference type="PANTHER" id="PTHR21549">
    <property type="entry name" value="MUTATED IN BLADDER CANCER 1"/>
    <property type="match status" value="1"/>
</dbReference>
<organism evidence="4 5">
    <name type="scientific">Leptonychotes weddellii</name>
    <name type="common">Weddell seal</name>
    <name type="synonym">Otaria weddellii</name>
    <dbReference type="NCBI Taxonomy" id="9713"/>
    <lineage>
        <taxon>Eukaryota</taxon>
        <taxon>Metazoa</taxon>
        <taxon>Chordata</taxon>
        <taxon>Craniata</taxon>
        <taxon>Vertebrata</taxon>
        <taxon>Euteleostomi</taxon>
        <taxon>Mammalia</taxon>
        <taxon>Eutheria</taxon>
        <taxon>Laurasiatheria</taxon>
        <taxon>Carnivora</taxon>
        <taxon>Caniformia</taxon>
        <taxon>Pinnipedia</taxon>
        <taxon>Phocidae</taxon>
        <taxon>Monachinae</taxon>
        <taxon>Lobodontini</taxon>
        <taxon>Leptonychotes</taxon>
    </lineage>
</organism>
<reference evidence="5" key="1">
    <citation type="submission" date="2025-08" db="UniProtKB">
        <authorList>
            <consortium name="RefSeq"/>
        </authorList>
    </citation>
    <scope>IDENTIFICATION</scope>
    <source>
        <tissue evidence="5">Liver</tissue>
    </source>
</reference>
<feature type="coiled-coil region" evidence="2">
    <location>
        <begin position="67"/>
        <end position="141"/>
    </location>
</feature>
<feature type="chain" id="PRO_5028841839" evidence="3">
    <location>
        <begin position="19"/>
        <end position="152"/>
    </location>
</feature>
<dbReference type="AlphaFoldDB" id="A0A7F8RS12"/>
<dbReference type="KEGG" id="lww:102728048"/>
<evidence type="ECO:0000256" key="1">
    <source>
        <dbReference type="ARBA" id="ARBA00023054"/>
    </source>
</evidence>
<dbReference type="PANTHER" id="PTHR21549:SF0">
    <property type="entry name" value="COILED-COIL DOMAIN-CONTAINING PROTEIN 112"/>
    <property type="match status" value="1"/>
</dbReference>
<evidence type="ECO:0000256" key="3">
    <source>
        <dbReference type="SAM" id="SignalP"/>
    </source>
</evidence>
<protein>
    <submittedName>
        <fullName evidence="5">Uncharacterized protein LOC102728048</fullName>
    </submittedName>
</protein>
<dbReference type="GeneID" id="102728048"/>
<name>A0A7F8RS12_LEPWE</name>
<evidence type="ECO:0000313" key="4">
    <source>
        <dbReference type="Proteomes" id="UP000245341"/>
    </source>
</evidence>
<evidence type="ECO:0000313" key="5">
    <source>
        <dbReference type="RefSeq" id="XP_030895774.1"/>
    </source>
</evidence>
<dbReference type="OrthoDB" id="2152435at2759"/>